<sequence length="74" mass="8075">METYSFLRAFADSWFLIAMFTFFLGACAFAFWPTLRGAREDAAGIPLRDDAPGCAKNCAACACKTDFIEGPHNG</sequence>
<dbReference type="AlphaFoldDB" id="A0A975I8W8"/>
<feature type="transmembrane region" description="Helical" evidence="1">
    <location>
        <begin position="14"/>
        <end position="32"/>
    </location>
</feature>
<dbReference type="KEGG" id="cact:HZ995_01875"/>
<evidence type="ECO:0000313" key="3">
    <source>
        <dbReference type="Proteomes" id="UP000665026"/>
    </source>
</evidence>
<organism evidence="2 3">
    <name type="scientific">Cognatishimia activa</name>
    <dbReference type="NCBI Taxonomy" id="1715691"/>
    <lineage>
        <taxon>Bacteria</taxon>
        <taxon>Pseudomonadati</taxon>
        <taxon>Pseudomonadota</taxon>
        <taxon>Alphaproteobacteria</taxon>
        <taxon>Rhodobacterales</taxon>
        <taxon>Paracoccaceae</taxon>
        <taxon>Cognatishimia</taxon>
    </lineage>
</organism>
<reference evidence="2" key="1">
    <citation type="submission" date="2020-07" db="EMBL/GenBank/DDBJ databases">
        <title>Genome sequences of bacteria associated with the marine, planktonic diatom Thalassiosira profunda strain ECT2AJA-044.</title>
        <authorList>
            <person name="Gargas C.B."/>
            <person name="Roberts W.R."/>
            <person name="Alverson A.J."/>
        </authorList>
    </citation>
    <scope>NUCLEOTIDE SEQUENCE</scope>
    <source>
        <strain evidence="2">ECT2AJA-044</strain>
    </source>
</reference>
<evidence type="ECO:0000256" key="1">
    <source>
        <dbReference type="SAM" id="Phobius"/>
    </source>
</evidence>
<keyword evidence="1" id="KW-1133">Transmembrane helix</keyword>
<protein>
    <submittedName>
        <fullName evidence="2">Cbb3-type cytochrome c oxidase subunit 3</fullName>
    </submittedName>
</protein>
<name>A0A975I8W8_9RHOB</name>
<keyword evidence="1" id="KW-0472">Membrane</keyword>
<dbReference type="CDD" id="cd01324">
    <property type="entry name" value="cbb3_Oxidase_CcoQ"/>
    <property type="match status" value="1"/>
</dbReference>
<dbReference type="EMBL" id="CP060010">
    <property type="protein sequence ID" value="QTN36296.1"/>
    <property type="molecule type" value="Genomic_DNA"/>
</dbReference>
<evidence type="ECO:0000313" key="2">
    <source>
        <dbReference type="EMBL" id="QTN36296.1"/>
    </source>
</evidence>
<gene>
    <name evidence="2" type="ORF">HZ995_01875</name>
</gene>
<keyword evidence="1" id="KW-0812">Transmembrane</keyword>
<dbReference type="Pfam" id="PF05545">
    <property type="entry name" value="FixQ"/>
    <property type="match status" value="1"/>
</dbReference>
<proteinExistence type="predicted"/>
<accession>A0A975I8W8</accession>
<dbReference type="RefSeq" id="WP_209356998.1">
    <property type="nucleotide sequence ID" value="NZ_CP060010.1"/>
</dbReference>
<dbReference type="InterPro" id="IPR008621">
    <property type="entry name" value="Cbb3-typ_cyt_oxidase_comp"/>
</dbReference>
<dbReference type="Proteomes" id="UP000665026">
    <property type="component" value="Chromosome"/>
</dbReference>